<dbReference type="GeneID" id="37044360"/>
<evidence type="ECO:0000313" key="3">
    <source>
        <dbReference type="EMBL" id="PWN88535.1"/>
    </source>
</evidence>
<evidence type="ECO:0008006" key="5">
    <source>
        <dbReference type="Google" id="ProtNLM"/>
    </source>
</evidence>
<dbReference type="InParanoid" id="A0A316YLD1"/>
<dbReference type="EMBL" id="KZ819638">
    <property type="protein sequence ID" value="PWN88535.1"/>
    <property type="molecule type" value="Genomic_DNA"/>
</dbReference>
<name>A0A316YLD1_9BASI</name>
<feature type="chain" id="PRO_5016329051" description="Macrofage activating glyco protein" evidence="2">
    <location>
        <begin position="20"/>
        <end position="367"/>
    </location>
</feature>
<organism evidence="3 4">
    <name type="scientific">Acaromyces ingoldii</name>
    <dbReference type="NCBI Taxonomy" id="215250"/>
    <lineage>
        <taxon>Eukaryota</taxon>
        <taxon>Fungi</taxon>
        <taxon>Dikarya</taxon>
        <taxon>Basidiomycota</taxon>
        <taxon>Ustilaginomycotina</taxon>
        <taxon>Exobasidiomycetes</taxon>
        <taxon>Exobasidiales</taxon>
        <taxon>Cryptobasidiaceae</taxon>
        <taxon>Acaromyces</taxon>
    </lineage>
</organism>
<dbReference type="STRING" id="215250.A0A316YLD1"/>
<accession>A0A316YLD1</accession>
<proteinExistence type="predicted"/>
<dbReference type="OrthoDB" id="2564904at2759"/>
<dbReference type="RefSeq" id="XP_025375733.1">
    <property type="nucleotide sequence ID" value="XM_025522444.1"/>
</dbReference>
<reference evidence="3 4" key="1">
    <citation type="journal article" date="2018" name="Mol. Biol. Evol.">
        <title>Broad Genomic Sampling Reveals a Smut Pathogenic Ancestry of the Fungal Clade Ustilaginomycotina.</title>
        <authorList>
            <person name="Kijpornyongpan T."/>
            <person name="Mondo S.J."/>
            <person name="Barry K."/>
            <person name="Sandor L."/>
            <person name="Lee J."/>
            <person name="Lipzen A."/>
            <person name="Pangilinan J."/>
            <person name="LaButti K."/>
            <person name="Hainaut M."/>
            <person name="Henrissat B."/>
            <person name="Grigoriev I.V."/>
            <person name="Spatafora J.W."/>
            <person name="Aime M.C."/>
        </authorList>
    </citation>
    <scope>NUCLEOTIDE SEQUENCE [LARGE SCALE GENOMIC DNA]</scope>
    <source>
        <strain evidence="3 4">MCA 4198</strain>
    </source>
</reference>
<keyword evidence="4" id="KW-1185">Reference proteome</keyword>
<evidence type="ECO:0000256" key="2">
    <source>
        <dbReference type="SAM" id="SignalP"/>
    </source>
</evidence>
<feature type="compositionally biased region" description="Low complexity" evidence="1">
    <location>
        <begin position="330"/>
        <end position="343"/>
    </location>
</feature>
<feature type="compositionally biased region" description="Low complexity" evidence="1">
    <location>
        <begin position="310"/>
        <end position="322"/>
    </location>
</feature>
<protein>
    <recommendedName>
        <fullName evidence="5">Macrofage activating glyco protein</fullName>
    </recommendedName>
</protein>
<dbReference type="Proteomes" id="UP000245768">
    <property type="component" value="Unassembled WGS sequence"/>
</dbReference>
<gene>
    <name evidence="3" type="ORF">FA10DRAFT_268718</name>
</gene>
<feature type="signal peptide" evidence="2">
    <location>
        <begin position="1"/>
        <end position="19"/>
    </location>
</feature>
<keyword evidence="2" id="KW-0732">Signal</keyword>
<sequence>MFSVKLIASLAMMVSAVAAQGDPEALVPQNAGKPTKSWTQWTPKPTYALEDLPDQYMGGSNRVPNQTETQSGWNRCARNKWNQQSKCQTAWLNSLEDWCIWGPPDGGDIGSTERVAVAYCTTNKHGTRLIPDGTIKGAHFLQTANYVQISGVGDFTTIGIPDGDAGGEMDPHGADDLSNPIGGVLFTTANPASNGESWFVSEWTNFMSYNQFCMRACWGNNAAKHCEHIYDVMGCRWNMPSERGYTADVFESCEGEVAPFQGIYGDSTFRQGEAVTPEAHPPAPSSNCQPISTISHGLLIATSSSSSTPSSFATSTATATSSGGQGGGATTTPGSAATSQGATSGAGSLSIAPLSAIAAIVLGAFLL</sequence>
<evidence type="ECO:0000313" key="4">
    <source>
        <dbReference type="Proteomes" id="UP000245768"/>
    </source>
</evidence>
<feature type="region of interest" description="Disordered" evidence="1">
    <location>
        <begin position="310"/>
        <end position="343"/>
    </location>
</feature>
<evidence type="ECO:0000256" key="1">
    <source>
        <dbReference type="SAM" id="MobiDB-lite"/>
    </source>
</evidence>
<dbReference type="AlphaFoldDB" id="A0A316YLD1"/>